<protein>
    <submittedName>
        <fullName evidence="1">Sporulation-control protein</fullName>
    </submittedName>
</protein>
<comment type="caution">
    <text evidence="1">The sequence shown here is derived from an EMBL/GenBank/DDBJ whole genome shotgun (WGS) entry which is preliminary data.</text>
</comment>
<proteinExistence type="predicted"/>
<dbReference type="InterPro" id="IPR009776">
    <property type="entry name" value="Spore_0_M"/>
</dbReference>
<name>A0ABQ5NKL0_9BACI</name>
<dbReference type="EMBL" id="BRZA01000002">
    <property type="protein sequence ID" value="GLC88829.1"/>
    <property type="molecule type" value="Genomic_DNA"/>
</dbReference>
<evidence type="ECO:0000313" key="2">
    <source>
        <dbReference type="Proteomes" id="UP001065593"/>
    </source>
</evidence>
<organism evidence="1 2">
    <name type="scientific">Lysinibacillus piscis</name>
    <dbReference type="NCBI Taxonomy" id="2518931"/>
    <lineage>
        <taxon>Bacteria</taxon>
        <taxon>Bacillati</taxon>
        <taxon>Bacillota</taxon>
        <taxon>Bacilli</taxon>
        <taxon>Bacillales</taxon>
        <taxon>Bacillaceae</taxon>
        <taxon>Lysinibacillus</taxon>
    </lineage>
</organism>
<dbReference type="Proteomes" id="UP001065593">
    <property type="component" value="Unassembled WGS sequence"/>
</dbReference>
<reference evidence="1" key="1">
    <citation type="submission" date="2022-08" db="EMBL/GenBank/DDBJ databases">
        <title>Draft genome sequence of Lysinibacillus sp. strain KH24.</title>
        <authorList>
            <person name="Kanbe H."/>
            <person name="Itoh H."/>
        </authorList>
    </citation>
    <scope>NUCLEOTIDE SEQUENCE</scope>
    <source>
        <strain evidence="1">KH24</strain>
    </source>
</reference>
<dbReference type="Pfam" id="PF07070">
    <property type="entry name" value="Spo0M"/>
    <property type="match status" value="1"/>
</dbReference>
<gene>
    <name evidence="1" type="primary">spo0M</name>
    <name evidence="1" type="ORF">LYSBPC_19560</name>
</gene>
<dbReference type="PANTHER" id="PTHR40053">
    <property type="entry name" value="SPORULATION-CONTROL PROTEIN SPO0M"/>
    <property type="match status" value="1"/>
</dbReference>
<dbReference type="RefSeq" id="WP_264988583.1">
    <property type="nucleotide sequence ID" value="NZ_BRZA01000002.1"/>
</dbReference>
<sequence length="255" mass="28422">MSFFNKALASIGIGAATVDTKLERDTYRAGDVMRGEIIVRGGHTAQQIDAIYVSLHTTYIRESGDRKHTEVATLQKMKVTDPFSIAAGEHKAFPIALTLPLDTPITIGKTQVWLQTGLDIKNAVDPTDKDFIRIQPTDLATHVLNTIQGLGFRLREAECEHAPAKLRGAYPFIQEFEYVPTGQYRGHLDELEITFLSQSTSSVDILMQVDRKVRGIGSFFAEALNMDESHVRTTITTQDLPTIQTKLQQLITKHL</sequence>
<evidence type="ECO:0000313" key="1">
    <source>
        <dbReference type="EMBL" id="GLC88829.1"/>
    </source>
</evidence>
<dbReference type="PANTHER" id="PTHR40053:SF1">
    <property type="entry name" value="SPORULATION-CONTROL PROTEIN SPO0M"/>
    <property type="match status" value="1"/>
</dbReference>
<accession>A0ABQ5NKL0</accession>
<keyword evidence="2" id="KW-1185">Reference proteome</keyword>